<comment type="subcellular location">
    <subcellularLocation>
        <location evidence="1">Cell outer membrane</location>
        <topology evidence="1">Multi-pass membrane protein</topology>
    </subcellularLocation>
</comment>
<dbReference type="Gene3D" id="3.10.560.10">
    <property type="entry name" value="Outer membrane lipoprotein wza domain like"/>
    <property type="match status" value="2"/>
</dbReference>
<keyword evidence="5" id="KW-0762">Sugar transport</keyword>
<feature type="domain" description="SLBB" evidence="17">
    <location>
        <begin position="170"/>
        <end position="243"/>
    </location>
</feature>
<evidence type="ECO:0000256" key="7">
    <source>
        <dbReference type="ARBA" id="ARBA00022729"/>
    </source>
</evidence>
<evidence type="ECO:0000313" key="19">
    <source>
        <dbReference type="Proteomes" id="UP000198977"/>
    </source>
</evidence>
<sequence length="372" mass="39637">MSLSQKHFVFVLLFLTLSACSGLPRGAAIEREVLKTQDEPTTDIAVYPVTRAFLPIVAEWPRTGQRSYSWIGSSGGSDAQIIRPGDSLNVLIWDSSENSLLTSAEQRVATLPAIRVSEAGTVYLPYIGKVRVSGRTPDSARALIQRMLEPIVPSAQVQLAMAEGRGNSVDLVGGVSSPGNVVLPDNNFTVLAALSSGGGVSTGLNNPQIKLVRGSNIYATSISRLYDNPQLDTRLQGGDKVIVEEDRRYFLSLGAAGNEAQFKFNRDDISALDAMSIVGGINDFRANPQGILILREYPTSAVSAGVRGPRKTRVVFTLDLTTSDGLFSARNFNIHSGDLVLATESPLTNTRTIIGLVGSAFGIINAASGLSN</sequence>
<feature type="domain" description="Polysaccharide export protein N-terminal" evidence="16">
    <location>
        <begin position="80"/>
        <end position="159"/>
    </location>
</feature>
<evidence type="ECO:0000256" key="12">
    <source>
        <dbReference type="ARBA" id="ARBA00023139"/>
    </source>
</evidence>
<dbReference type="STRING" id="74348.SAMN04488523_105269"/>
<dbReference type="OrthoDB" id="7198507at2"/>
<accession>A0A1I1YLR4</accession>
<evidence type="ECO:0000256" key="3">
    <source>
        <dbReference type="ARBA" id="ARBA00022448"/>
    </source>
</evidence>
<proteinExistence type="inferred from homology"/>
<dbReference type="EMBL" id="FOMW01000005">
    <property type="protein sequence ID" value="SFE19083.1"/>
    <property type="molecule type" value="Genomic_DNA"/>
</dbReference>
<dbReference type="PANTHER" id="PTHR33619:SF3">
    <property type="entry name" value="POLYSACCHARIDE EXPORT PROTEIN GFCE-RELATED"/>
    <property type="match status" value="1"/>
</dbReference>
<dbReference type="Pfam" id="PF02563">
    <property type="entry name" value="Poly_export"/>
    <property type="match status" value="1"/>
</dbReference>
<dbReference type="InterPro" id="IPR054765">
    <property type="entry name" value="SLBB_dom"/>
</dbReference>
<dbReference type="GO" id="GO:0015288">
    <property type="term" value="F:porin activity"/>
    <property type="evidence" value="ECO:0007669"/>
    <property type="project" value="UniProtKB-KW"/>
</dbReference>
<keyword evidence="9" id="KW-0406">Ion transport</keyword>
<evidence type="ECO:0000256" key="6">
    <source>
        <dbReference type="ARBA" id="ARBA00022692"/>
    </source>
</evidence>
<reference evidence="18 19" key="1">
    <citation type="submission" date="2016-10" db="EMBL/GenBank/DDBJ databases">
        <authorList>
            <person name="de Groot N.N."/>
        </authorList>
    </citation>
    <scope>NUCLEOTIDE SEQUENCE [LARGE SCALE GENOMIC DNA]</scope>
    <source>
        <strain evidence="18 19">DSM 11443</strain>
    </source>
</reference>
<dbReference type="GO" id="GO:0009279">
    <property type="term" value="C:cell outer membrane"/>
    <property type="evidence" value="ECO:0007669"/>
    <property type="project" value="UniProtKB-SubCell"/>
</dbReference>
<dbReference type="RefSeq" id="WP_093923510.1">
    <property type="nucleotide sequence ID" value="NZ_FOMW01000005.1"/>
</dbReference>
<dbReference type="InterPro" id="IPR049712">
    <property type="entry name" value="Poly_export"/>
</dbReference>
<keyword evidence="4" id="KW-1134">Transmembrane beta strand</keyword>
<dbReference type="Pfam" id="PF22461">
    <property type="entry name" value="SLBB_2"/>
    <property type="match status" value="1"/>
</dbReference>
<evidence type="ECO:0000256" key="10">
    <source>
        <dbReference type="ARBA" id="ARBA00023114"/>
    </source>
</evidence>
<dbReference type="Proteomes" id="UP000198977">
    <property type="component" value="Unassembled WGS sequence"/>
</dbReference>
<gene>
    <name evidence="18" type="ORF">SAMN04488523_105269</name>
</gene>
<dbReference type="GO" id="GO:0006811">
    <property type="term" value="P:monoatomic ion transport"/>
    <property type="evidence" value="ECO:0007669"/>
    <property type="project" value="UniProtKB-KW"/>
</dbReference>
<keyword evidence="7 15" id="KW-0732">Signal</keyword>
<evidence type="ECO:0000256" key="14">
    <source>
        <dbReference type="ARBA" id="ARBA00023288"/>
    </source>
</evidence>
<evidence type="ECO:0000259" key="16">
    <source>
        <dbReference type="Pfam" id="PF02563"/>
    </source>
</evidence>
<keyword evidence="14" id="KW-0449">Lipoprotein</keyword>
<dbReference type="InterPro" id="IPR003715">
    <property type="entry name" value="Poly_export_N"/>
</dbReference>
<evidence type="ECO:0000256" key="8">
    <source>
        <dbReference type="ARBA" id="ARBA00023047"/>
    </source>
</evidence>
<evidence type="ECO:0000259" key="17">
    <source>
        <dbReference type="Pfam" id="PF22461"/>
    </source>
</evidence>
<dbReference type="Gene3D" id="3.30.1950.10">
    <property type="entry name" value="wza like domain"/>
    <property type="match status" value="1"/>
</dbReference>
<keyword evidence="6" id="KW-0812">Transmembrane</keyword>
<keyword evidence="12" id="KW-0564">Palmitate</keyword>
<organism evidence="18 19">
    <name type="scientific">Sulfitobacter brevis</name>
    <dbReference type="NCBI Taxonomy" id="74348"/>
    <lineage>
        <taxon>Bacteria</taxon>
        <taxon>Pseudomonadati</taxon>
        <taxon>Pseudomonadota</taxon>
        <taxon>Alphaproteobacteria</taxon>
        <taxon>Rhodobacterales</taxon>
        <taxon>Roseobacteraceae</taxon>
        <taxon>Sulfitobacter</taxon>
    </lineage>
</organism>
<keyword evidence="13" id="KW-0998">Cell outer membrane</keyword>
<evidence type="ECO:0000256" key="5">
    <source>
        <dbReference type="ARBA" id="ARBA00022597"/>
    </source>
</evidence>
<dbReference type="PROSITE" id="PS51257">
    <property type="entry name" value="PROKAR_LIPOPROTEIN"/>
    <property type="match status" value="1"/>
</dbReference>
<feature type="chain" id="PRO_5011492587" evidence="15">
    <location>
        <begin position="22"/>
        <end position="372"/>
    </location>
</feature>
<keyword evidence="19" id="KW-1185">Reference proteome</keyword>
<keyword evidence="11" id="KW-0472">Membrane</keyword>
<evidence type="ECO:0000256" key="2">
    <source>
        <dbReference type="ARBA" id="ARBA00009450"/>
    </source>
</evidence>
<evidence type="ECO:0000256" key="4">
    <source>
        <dbReference type="ARBA" id="ARBA00022452"/>
    </source>
</evidence>
<evidence type="ECO:0000256" key="9">
    <source>
        <dbReference type="ARBA" id="ARBA00023065"/>
    </source>
</evidence>
<keyword evidence="3" id="KW-0813">Transport</keyword>
<keyword evidence="8" id="KW-0625">Polysaccharide transport</keyword>
<dbReference type="PANTHER" id="PTHR33619">
    <property type="entry name" value="POLYSACCHARIDE EXPORT PROTEIN GFCE-RELATED"/>
    <property type="match status" value="1"/>
</dbReference>
<dbReference type="AlphaFoldDB" id="A0A1I1YLR4"/>
<evidence type="ECO:0000256" key="1">
    <source>
        <dbReference type="ARBA" id="ARBA00004571"/>
    </source>
</evidence>
<name>A0A1I1YLR4_9RHOB</name>
<evidence type="ECO:0000256" key="13">
    <source>
        <dbReference type="ARBA" id="ARBA00023237"/>
    </source>
</evidence>
<protein>
    <submittedName>
        <fullName evidence="18">Polysaccharide export outer membrane protein</fullName>
    </submittedName>
</protein>
<dbReference type="GO" id="GO:0046930">
    <property type="term" value="C:pore complex"/>
    <property type="evidence" value="ECO:0007669"/>
    <property type="project" value="UniProtKB-KW"/>
</dbReference>
<evidence type="ECO:0000313" key="18">
    <source>
        <dbReference type="EMBL" id="SFE19083.1"/>
    </source>
</evidence>
<evidence type="ECO:0000256" key="11">
    <source>
        <dbReference type="ARBA" id="ARBA00023136"/>
    </source>
</evidence>
<comment type="similarity">
    <text evidence="2">Belongs to the BexD/CtrA/VexA family.</text>
</comment>
<keyword evidence="10" id="KW-0626">Porin</keyword>
<evidence type="ECO:0000256" key="15">
    <source>
        <dbReference type="SAM" id="SignalP"/>
    </source>
</evidence>
<feature type="signal peptide" evidence="15">
    <location>
        <begin position="1"/>
        <end position="21"/>
    </location>
</feature>
<dbReference type="GO" id="GO:0015159">
    <property type="term" value="F:polysaccharide transmembrane transporter activity"/>
    <property type="evidence" value="ECO:0007669"/>
    <property type="project" value="InterPro"/>
</dbReference>